<keyword evidence="2" id="KW-1185">Reference proteome</keyword>
<protein>
    <submittedName>
        <fullName evidence="1">Uncharacterized protein</fullName>
    </submittedName>
</protein>
<gene>
    <name evidence="1" type="ORF">Q5H92_26450</name>
</gene>
<name>A0ABT9AJ85_9BACT</name>
<comment type="caution">
    <text evidence="1">The sequence shown here is derived from an EMBL/GenBank/DDBJ whole genome shotgun (WGS) entry which is preliminary data.</text>
</comment>
<accession>A0ABT9AJ85</accession>
<organism evidence="1 2">
    <name type="scientific">Hymenobacter mellowenesis</name>
    <dbReference type="NCBI Taxonomy" id="3063995"/>
    <lineage>
        <taxon>Bacteria</taxon>
        <taxon>Pseudomonadati</taxon>
        <taxon>Bacteroidota</taxon>
        <taxon>Cytophagia</taxon>
        <taxon>Cytophagales</taxon>
        <taxon>Hymenobacteraceae</taxon>
        <taxon>Hymenobacter</taxon>
    </lineage>
</organism>
<proteinExistence type="predicted"/>
<evidence type="ECO:0000313" key="1">
    <source>
        <dbReference type="EMBL" id="MDO7849928.1"/>
    </source>
</evidence>
<sequence length="110" mass="11632">METPTLTLFDATVRALLDAIQNPDLVAVSCLQAFPEVPGRPAFSNFSANVYDISLASSDLPLGVSACFLSAETPNGLFLKLGTWLARQAEEQPDADRAADAAISYAKEAA</sequence>
<evidence type="ECO:0000313" key="2">
    <source>
        <dbReference type="Proteomes" id="UP001167796"/>
    </source>
</evidence>
<reference evidence="1" key="1">
    <citation type="submission" date="2023-07" db="EMBL/GenBank/DDBJ databases">
        <authorList>
            <person name="Kim M.K."/>
        </authorList>
    </citation>
    <scope>NUCLEOTIDE SEQUENCE</scope>
    <source>
        <strain evidence="1">M29</strain>
    </source>
</reference>
<dbReference type="Proteomes" id="UP001167796">
    <property type="component" value="Unassembled WGS sequence"/>
</dbReference>
<dbReference type="RefSeq" id="WP_305014587.1">
    <property type="nucleotide sequence ID" value="NZ_JAUQSX010000025.1"/>
</dbReference>
<dbReference type="EMBL" id="JAUQSX010000025">
    <property type="protein sequence ID" value="MDO7849928.1"/>
    <property type="molecule type" value="Genomic_DNA"/>
</dbReference>